<dbReference type="Proteomes" id="UP000016932">
    <property type="component" value="Unassembled WGS sequence"/>
</dbReference>
<name>M3BA55_PSEFD</name>
<dbReference type="AlphaFoldDB" id="M3BA55"/>
<sequence length="415" mass="47595">MVRPHWLLLRPGAFLSRYNAKKAVEMLKAEDKASTPIYRSIILDVYIFHDNRLQLFKKHGIVGADANRLVCPHAKPTNSDRQLSIRDVVLKMLGHGLGSSIFADIQFVDFSQEEPLITGERIFRYNDHERATGNETEFGQLDIAILLSSGMQVDQSLIPIQIGNRDEKSPKYLPALTVSRSDMTSKLKDLEYYLGDNVEYPILNKVWARYGDCAKAQVDHQMGHEKLGLARLATDSLTAALLAKQQEPLVLPKPIHGLIAYCSDVWEAGLFFLLLDPIDWAMKVKRDADDFCQEVNGDFVVFTVIGDFSDSTLQLSRVFPAIVPEIMHRKYTYLREDDKAPNFITMLSGTRNGRFRMRYLQANDTTVFDSRTRTSLKITFREDWEEWLKSPPRDNSPPKWIQMQQEDYMVLSKNK</sequence>
<dbReference type="GeneID" id="19338001"/>
<dbReference type="OrthoDB" id="3640264at2759"/>
<accession>M3BA55</accession>
<dbReference type="HOGENOM" id="CLU_662444_0_0_1"/>
<dbReference type="EMBL" id="KB446556">
    <property type="protein sequence ID" value="EME86207.1"/>
    <property type="molecule type" value="Genomic_DNA"/>
</dbReference>
<gene>
    <name evidence="1" type="ORF">MYCFIDRAFT_214155</name>
</gene>
<dbReference type="RefSeq" id="XP_007923567.1">
    <property type="nucleotide sequence ID" value="XM_007925376.1"/>
</dbReference>
<proteinExistence type="predicted"/>
<dbReference type="KEGG" id="pfj:MYCFIDRAFT_214155"/>
<evidence type="ECO:0000313" key="2">
    <source>
        <dbReference type="Proteomes" id="UP000016932"/>
    </source>
</evidence>
<evidence type="ECO:0000313" key="1">
    <source>
        <dbReference type="EMBL" id="EME86207.1"/>
    </source>
</evidence>
<protein>
    <submittedName>
        <fullName evidence="1">Uncharacterized protein</fullName>
    </submittedName>
</protein>
<dbReference type="VEuPathDB" id="FungiDB:MYCFIDRAFT_214155"/>
<reference evidence="1 2" key="1">
    <citation type="journal article" date="2012" name="PLoS Pathog.">
        <title>Diverse lifestyles and strategies of plant pathogenesis encoded in the genomes of eighteen Dothideomycetes fungi.</title>
        <authorList>
            <person name="Ohm R.A."/>
            <person name="Feau N."/>
            <person name="Henrissat B."/>
            <person name="Schoch C.L."/>
            <person name="Horwitz B.A."/>
            <person name="Barry K.W."/>
            <person name="Condon B.J."/>
            <person name="Copeland A.C."/>
            <person name="Dhillon B."/>
            <person name="Glaser F."/>
            <person name="Hesse C.N."/>
            <person name="Kosti I."/>
            <person name="LaButti K."/>
            <person name="Lindquist E.A."/>
            <person name="Lucas S."/>
            <person name="Salamov A.A."/>
            <person name="Bradshaw R.E."/>
            <person name="Ciuffetti L."/>
            <person name="Hamelin R.C."/>
            <person name="Kema G.H.J."/>
            <person name="Lawrence C."/>
            <person name="Scott J.A."/>
            <person name="Spatafora J.W."/>
            <person name="Turgeon B.G."/>
            <person name="de Wit P.J.G.M."/>
            <person name="Zhong S."/>
            <person name="Goodwin S.B."/>
            <person name="Grigoriev I.V."/>
        </authorList>
    </citation>
    <scope>NUCLEOTIDE SEQUENCE [LARGE SCALE GENOMIC DNA]</scope>
    <source>
        <strain evidence="1 2">CIRAD86</strain>
    </source>
</reference>
<organism evidence="1 2">
    <name type="scientific">Pseudocercospora fijiensis (strain CIRAD86)</name>
    <name type="common">Black leaf streak disease fungus</name>
    <name type="synonym">Mycosphaerella fijiensis</name>
    <dbReference type="NCBI Taxonomy" id="383855"/>
    <lineage>
        <taxon>Eukaryota</taxon>
        <taxon>Fungi</taxon>
        <taxon>Dikarya</taxon>
        <taxon>Ascomycota</taxon>
        <taxon>Pezizomycotina</taxon>
        <taxon>Dothideomycetes</taxon>
        <taxon>Dothideomycetidae</taxon>
        <taxon>Mycosphaerellales</taxon>
        <taxon>Mycosphaerellaceae</taxon>
        <taxon>Pseudocercospora</taxon>
    </lineage>
</organism>
<keyword evidence="2" id="KW-1185">Reference proteome</keyword>